<dbReference type="Proteomes" id="UP001172082">
    <property type="component" value="Unassembled WGS sequence"/>
</dbReference>
<proteinExistence type="predicted"/>
<sequence>MKQRKKFCSIKSKELIVRNEECDEKNKLFITGNELYIERNEGCDERNEGCDERNEECNERNDRFATDNKCLVMKIIPSESQTKVLICKTMLWVLNLNNKEQHQFFQSHSKQIRNETIKDQLSENVRDNQQPS</sequence>
<comment type="caution">
    <text evidence="1">The sequence shown here is derived from an EMBL/GenBank/DDBJ whole genome shotgun (WGS) entry which is preliminary data.</text>
</comment>
<gene>
    <name evidence="1" type="ORF">QQ008_26350</name>
</gene>
<dbReference type="RefSeq" id="WP_346754962.1">
    <property type="nucleotide sequence ID" value="NZ_JAUJEA010000014.1"/>
</dbReference>
<accession>A0ABT8KVY7</accession>
<name>A0ABT8KVY7_9BACT</name>
<keyword evidence="2" id="KW-1185">Reference proteome</keyword>
<reference evidence="1" key="1">
    <citation type="submission" date="2023-06" db="EMBL/GenBank/DDBJ databases">
        <title>Genomic of Parafulvivirga corallium.</title>
        <authorList>
            <person name="Wang G."/>
        </authorList>
    </citation>
    <scope>NUCLEOTIDE SEQUENCE</scope>
    <source>
        <strain evidence="1">BMA10</strain>
    </source>
</reference>
<organism evidence="1 2">
    <name type="scientific">Splendidivirga corallicola</name>
    <dbReference type="NCBI Taxonomy" id="3051826"/>
    <lineage>
        <taxon>Bacteria</taxon>
        <taxon>Pseudomonadati</taxon>
        <taxon>Bacteroidota</taxon>
        <taxon>Cytophagia</taxon>
        <taxon>Cytophagales</taxon>
        <taxon>Splendidivirgaceae</taxon>
        <taxon>Splendidivirga</taxon>
    </lineage>
</organism>
<dbReference type="EMBL" id="JAUJEA010000014">
    <property type="protein sequence ID" value="MDN5204939.1"/>
    <property type="molecule type" value="Genomic_DNA"/>
</dbReference>
<evidence type="ECO:0000313" key="2">
    <source>
        <dbReference type="Proteomes" id="UP001172082"/>
    </source>
</evidence>
<evidence type="ECO:0000313" key="1">
    <source>
        <dbReference type="EMBL" id="MDN5204939.1"/>
    </source>
</evidence>
<protein>
    <submittedName>
        <fullName evidence="1">Uncharacterized protein</fullName>
    </submittedName>
</protein>